<evidence type="ECO:0000256" key="1">
    <source>
        <dbReference type="SAM" id="MobiDB-lite"/>
    </source>
</evidence>
<evidence type="ECO:0000313" key="2">
    <source>
        <dbReference type="EMBL" id="TNN46606.1"/>
    </source>
</evidence>
<evidence type="ECO:0000313" key="3">
    <source>
        <dbReference type="Proteomes" id="UP000314294"/>
    </source>
</evidence>
<accession>A0A4Z2FZ62</accession>
<dbReference type="Proteomes" id="UP000314294">
    <property type="component" value="Unassembled WGS sequence"/>
</dbReference>
<dbReference type="EMBL" id="SRLO01000781">
    <property type="protein sequence ID" value="TNN46606.1"/>
    <property type="molecule type" value="Genomic_DNA"/>
</dbReference>
<organism evidence="2 3">
    <name type="scientific">Liparis tanakae</name>
    <name type="common">Tanaka's snailfish</name>
    <dbReference type="NCBI Taxonomy" id="230148"/>
    <lineage>
        <taxon>Eukaryota</taxon>
        <taxon>Metazoa</taxon>
        <taxon>Chordata</taxon>
        <taxon>Craniata</taxon>
        <taxon>Vertebrata</taxon>
        <taxon>Euteleostomi</taxon>
        <taxon>Actinopterygii</taxon>
        <taxon>Neopterygii</taxon>
        <taxon>Teleostei</taxon>
        <taxon>Neoteleostei</taxon>
        <taxon>Acanthomorphata</taxon>
        <taxon>Eupercaria</taxon>
        <taxon>Perciformes</taxon>
        <taxon>Cottioidei</taxon>
        <taxon>Cottales</taxon>
        <taxon>Liparidae</taxon>
        <taxon>Liparis</taxon>
    </lineage>
</organism>
<reference evidence="2 3" key="1">
    <citation type="submission" date="2019-03" db="EMBL/GenBank/DDBJ databases">
        <title>First draft genome of Liparis tanakae, snailfish: a comprehensive survey of snailfish specific genes.</title>
        <authorList>
            <person name="Kim W."/>
            <person name="Song I."/>
            <person name="Jeong J.-H."/>
            <person name="Kim D."/>
            <person name="Kim S."/>
            <person name="Ryu S."/>
            <person name="Song J.Y."/>
            <person name="Lee S.K."/>
        </authorList>
    </citation>
    <scope>NUCLEOTIDE SEQUENCE [LARGE SCALE GENOMIC DNA]</scope>
    <source>
        <tissue evidence="2">Muscle</tissue>
    </source>
</reference>
<name>A0A4Z2FZ62_9TELE</name>
<feature type="region of interest" description="Disordered" evidence="1">
    <location>
        <begin position="1"/>
        <end position="29"/>
    </location>
</feature>
<proteinExistence type="predicted"/>
<gene>
    <name evidence="2" type="ORF">EYF80_043193</name>
</gene>
<comment type="caution">
    <text evidence="2">The sequence shown here is derived from an EMBL/GenBank/DDBJ whole genome shotgun (WGS) entry which is preliminary data.</text>
</comment>
<sequence length="83" mass="9917">MRQRSADGQRHEERRLWKTEKGRSRENKRLFDQGLMRKYERHINATRPPHDLHTTRMLNRAEQQHECPPGAYGDSPALSPHNF</sequence>
<protein>
    <submittedName>
        <fullName evidence="2">Uncharacterized protein</fullName>
    </submittedName>
</protein>
<dbReference type="AlphaFoldDB" id="A0A4Z2FZ62"/>
<feature type="region of interest" description="Disordered" evidence="1">
    <location>
        <begin position="61"/>
        <end position="83"/>
    </location>
</feature>
<keyword evidence="3" id="KW-1185">Reference proteome</keyword>